<keyword evidence="2" id="KW-1185">Reference proteome</keyword>
<sequence>MAAPQPRPRKQVNPTQLLDIREQEWRPKLASFSLVSEAELPQRHLEQATKALGKRFTRMLDHTRAPDLRRWPACTAAATVGVAIEHYSGGSFWPALWHIAGVPASRQESDIWGKTFLASLDRLGMDAFPGQHLTYVGPILMHAGIPTYCLGDVFALLLARTSVSPGLDAAGLHAWAVAGRHRLNSLDVPARRFIASGGEYSLEVVERCMNLLDLLRDDPGADPREVGLAPRFAEPAKAALEQ</sequence>
<proteinExistence type="predicted"/>
<reference evidence="2" key="1">
    <citation type="journal article" date="2019" name="Int. J. Syst. Evol. Microbiol.">
        <title>The Global Catalogue of Microorganisms (GCM) 10K type strain sequencing project: providing services to taxonomists for standard genome sequencing and annotation.</title>
        <authorList>
            <consortium name="The Broad Institute Genomics Platform"/>
            <consortium name="The Broad Institute Genome Sequencing Center for Infectious Disease"/>
            <person name="Wu L."/>
            <person name="Ma J."/>
        </authorList>
    </citation>
    <scope>NUCLEOTIDE SEQUENCE [LARGE SCALE GENOMIC DNA]</scope>
    <source>
        <strain evidence="2">CCUG 63369</strain>
    </source>
</reference>
<accession>A0ABW3BH97</accession>
<dbReference type="EMBL" id="JBHTHR010000583">
    <property type="protein sequence ID" value="MFD0802747.1"/>
    <property type="molecule type" value="Genomic_DNA"/>
</dbReference>
<feature type="non-terminal residue" evidence="1">
    <location>
        <position position="242"/>
    </location>
</feature>
<dbReference type="Proteomes" id="UP001596956">
    <property type="component" value="Unassembled WGS sequence"/>
</dbReference>
<evidence type="ECO:0000313" key="2">
    <source>
        <dbReference type="Proteomes" id="UP001596956"/>
    </source>
</evidence>
<comment type="caution">
    <text evidence="1">The sequence shown here is derived from an EMBL/GenBank/DDBJ whole genome shotgun (WGS) entry which is preliminary data.</text>
</comment>
<protein>
    <submittedName>
        <fullName evidence="1">Uncharacterized protein</fullName>
    </submittedName>
</protein>
<name>A0ABW3BH97_9ACTN</name>
<evidence type="ECO:0000313" key="1">
    <source>
        <dbReference type="EMBL" id="MFD0802747.1"/>
    </source>
</evidence>
<gene>
    <name evidence="1" type="ORF">ACFQZU_15660</name>
</gene>
<organism evidence="1 2">
    <name type="scientific">Streptomonospora algeriensis</name>
    <dbReference type="NCBI Taxonomy" id="995084"/>
    <lineage>
        <taxon>Bacteria</taxon>
        <taxon>Bacillati</taxon>
        <taxon>Actinomycetota</taxon>
        <taxon>Actinomycetes</taxon>
        <taxon>Streptosporangiales</taxon>
        <taxon>Nocardiopsidaceae</taxon>
        <taxon>Streptomonospora</taxon>
    </lineage>
</organism>